<dbReference type="STRING" id="1202772.A0A1V9Z5R3"/>
<sequence>MVLLERATIEDAQALAQVHADAFATERVTQLKSIDASYVHRAEMLPAIEYWLGAEGTVVIKAVDPTTREILGWACWRLAATASTAGAIPEPTSDAFPKTPAGVGKFTGAHMSYWIQSLVPKLLPSPHRILISITIAPAHQRGGVGSALLQWGLADQLPTWVHASEMGHPFFARHGFTVRASVTVLLAEWAQGAPPPMGYESWGTTTFRYMTYLPKGET</sequence>
<organism evidence="1 2">
    <name type="scientific">Achlya hypogyna</name>
    <name type="common">Oomycete</name>
    <name type="synonym">Protoachlya hypogyna</name>
    <dbReference type="NCBI Taxonomy" id="1202772"/>
    <lineage>
        <taxon>Eukaryota</taxon>
        <taxon>Sar</taxon>
        <taxon>Stramenopiles</taxon>
        <taxon>Oomycota</taxon>
        <taxon>Saprolegniomycetes</taxon>
        <taxon>Saprolegniales</taxon>
        <taxon>Achlyaceae</taxon>
        <taxon>Achlya</taxon>
    </lineage>
</organism>
<dbReference type="Gene3D" id="3.40.630.30">
    <property type="match status" value="1"/>
</dbReference>
<dbReference type="AlphaFoldDB" id="A0A1V9Z5R3"/>
<name>A0A1V9Z5R3_ACHHY</name>
<evidence type="ECO:0000313" key="1">
    <source>
        <dbReference type="EMBL" id="OQR93344.1"/>
    </source>
</evidence>
<protein>
    <recommendedName>
        <fullName evidence="3">N-acetyltransferase domain-containing protein</fullName>
    </recommendedName>
</protein>
<evidence type="ECO:0000313" key="2">
    <source>
        <dbReference type="Proteomes" id="UP000243579"/>
    </source>
</evidence>
<proteinExistence type="predicted"/>
<dbReference type="InterPro" id="IPR016181">
    <property type="entry name" value="Acyl_CoA_acyltransferase"/>
</dbReference>
<dbReference type="Proteomes" id="UP000243579">
    <property type="component" value="Unassembled WGS sequence"/>
</dbReference>
<evidence type="ECO:0008006" key="3">
    <source>
        <dbReference type="Google" id="ProtNLM"/>
    </source>
</evidence>
<comment type="caution">
    <text evidence="1">The sequence shown here is derived from an EMBL/GenBank/DDBJ whole genome shotgun (WGS) entry which is preliminary data.</text>
</comment>
<dbReference type="SUPFAM" id="SSF55729">
    <property type="entry name" value="Acyl-CoA N-acyltransferases (Nat)"/>
    <property type="match status" value="1"/>
</dbReference>
<dbReference type="EMBL" id="JNBR01000413">
    <property type="protein sequence ID" value="OQR93344.1"/>
    <property type="molecule type" value="Genomic_DNA"/>
</dbReference>
<accession>A0A1V9Z5R3</accession>
<keyword evidence="2" id="KW-1185">Reference proteome</keyword>
<dbReference type="PANTHER" id="PTHR42791:SF1">
    <property type="entry name" value="N-ACETYLTRANSFERASE DOMAIN-CONTAINING PROTEIN"/>
    <property type="match status" value="1"/>
</dbReference>
<dbReference type="PANTHER" id="PTHR42791">
    <property type="entry name" value="GNAT FAMILY ACETYLTRANSFERASE"/>
    <property type="match status" value="1"/>
</dbReference>
<dbReference type="InterPro" id="IPR052523">
    <property type="entry name" value="Trichothecene_AcTrans"/>
</dbReference>
<reference evidence="1 2" key="1">
    <citation type="journal article" date="2014" name="Genome Biol. Evol.">
        <title>The secreted proteins of Achlya hypogyna and Thraustotheca clavata identify the ancestral oomycete secretome and reveal gene acquisitions by horizontal gene transfer.</title>
        <authorList>
            <person name="Misner I."/>
            <person name="Blouin N."/>
            <person name="Leonard G."/>
            <person name="Richards T.A."/>
            <person name="Lane C.E."/>
        </authorList>
    </citation>
    <scope>NUCLEOTIDE SEQUENCE [LARGE SCALE GENOMIC DNA]</scope>
    <source>
        <strain evidence="1 2">ATCC 48635</strain>
    </source>
</reference>
<gene>
    <name evidence="1" type="ORF">ACHHYP_02631</name>
</gene>
<dbReference type="OrthoDB" id="410198at2759"/>